<accession>A0AA39RHS9</accession>
<reference evidence="3" key="1">
    <citation type="journal article" date="2022" name="Plant J.">
        <title>Strategies of tolerance reflected in two North American maple genomes.</title>
        <authorList>
            <person name="McEvoy S.L."/>
            <person name="Sezen U.U."/>
            <person name="Trouern-Trend A."/>
            <person name="McMahon S.M."/>
            <person name="Schaberg P.G."/>
            <person name="Yang J."/>
            <person name="Wegrzyn J.L."/>
            <person name="Swenson N.G."/>
        </authorList>
    </citation>
    <scope>NUCLEOTIDE SEQUENCE</scope>
    <source>
        <strain evidence="3">NS2018</strain>
    </source>
</reference>
<dbReference type="EMBL" id="JAUESC010000388">
    <property type="protein sequence ID" value="KAK0572732.1"/>
    <property type="molecule type" value="Genomic_DNA"/>
</dbReference>
<evidence type="ECO:0000256" key="1">
    <source>
        <dbReference type="ARBA" id="ARBA00005474"/>
    </source>
</evidence>
<evidence type="ECO:0000313" key="4">
    <source>
        <dbReference type="Proteomes" id="UP001168877"/>
    </source>
</evidence>
<proteinExistence type="inferred from homology"/>
<evidence type="ECO:0000259" key="2">
    <source>
        <dbReference type="PROSITE" id="PS50891"/>
    </source>
</evidence>
<dbReference type="PANTHER" id="PTHR31301">
    <property type="entry name" value="LOB DOMAIN-CONTAINING PROTEIN 4-RELATED"/>
    <property type="match status" value="1"/>
</dbReference>
<dbReference type="PROSITE" id="PS50891">
    <property type="entry name" value="LOB"/>
    <property type="match status" value="1"/>
</dbReference>
<name>A0AA39RHS9_ACESA</name>
<keyword evidence="4" id="KW-1185">Reference proteome</keyword>
<organism evidence="3 4">
    <name type="scientific">Acer saccharum</name>
    <name type="common">Sugar maple</name>
    <dbReference type="NCBI Taxonomy" id="4024"/>
    <lineage>
        <taxon>Eukaryota</taxon>
        <taxon>Viridiplantae</taxon>
        <taxon>Streptophyta</taxon>
        <taxon>Embryophyta</taxon>
        <taxon>Tracheophyta</taxon>
        <taxon>Spermatophyta</taxon>
        <taxon>Magnoliopsida</taxon>
        <taxon>eudicotyledons</taxon>
        <taxon>Gunneridae</taxon>
        <taxon>Pentapetalae</taxon>
        <taxon>rosids</taxon>
        <taxon>malvids</taxon>
        <taxon>Sapindales</taxon>
        <taxon>Sapindaceae</taxon>
        <taxon>Hippocastanoideae</taxon>
        <taxon>Acereae</taxon>
        <taxon>Acer</taxon>
    </lineage>
</organism>
<dbReference type="Proteomes" id="UP001168877">
    <property type="component" value="Unassembled WGS sequence"/>
</dbReference>
<reference evidence="3" key="2">
    <citation type="submission" date="2023-06" db="EMBL/GenBank/DDBJ databases">
        <authorList>
            <person name="Swenson N.G."/>
            <person name="Wegrzyn J.L."/>
            <person name="Mcevoy S.L."/>
        </authorList>
    </citation>
    <scope>NUCLEOTIDE SEQUENCE</scope>
    <source>
        <strain evidence="3">NS2018</strain>
        <tissue evidence="3">Leaf</tissue>
    </source>
</reference>
<dbReference type="InterPro" id="IPR004883">
    <property type="entry name" value="LOB"/>
</dbReference>
<dbReference type="PANTHER" id="PTHR31301:SF103">
    <property type="entry name" value="LOB DOMAIN-CONTAINING PROTEIN 5-RELATED"/>
    <property type="match status" value="1"/>
</dbReference>
<evidence type="ECO:0000313" key="3">
    <source>
        <dbReference type="EMBL" id="KAK0572732.1"/>
    </source>
</evidence>
<sequence>MTTRSCATCRYQRKKHPEICITAPYFHVSKIAKYQNAQKVFGVTNIEKMLAKVSPQDKRATVEPIIIEGSDRYNILLLGSQLDLRSQVHSFKNQLEALQQKYLAYLCERERQQTLEIYVNIPQFVRVRTPTLKPL</sequence>
<comment type="similarity">
    <text evidence="1">Belongs to the LOB domain-containing protein family.</text>
</comment>
<gene>
    <name evidence="3" type="ORF">LWI29_036308</name>
</gene>
<protein>
    <recommendedName>
        <fullName evidence="2">LOB domain-containing protein</fullName>
    </recommendedName>
</protein>
<feature type="domain" description="LOB" evidence="2">
    <location>
        <begin position="4"/>
        <end position="105"/>
    </location>
</feature>
<dbReference type="AlphaFoldDB" id="A0AA39RHS9"/>
<dbReference type="Pfam" id="PF03195">
    <property type="entry name" value="LOB"/>
    <property type="match status" value="1"/>
</dbReference>
<comment type="caution">
    <text evidence="3">The sequence shown here is derived from an EMBL/GenBank/DDBJ whole genome shotgun (WGS) entry which is preliminary data.</text>
</comment>